<dbReference type="SUPFAM" id="SSF51182">
    <property type="entry name" value="RmlC-like cupins"/>
    <property type="match status" value="1"/>
</dbReference>
<reference evidence="2" key="1">
    <citation type="submission" date="2018-04" db="EMBL/GenBank/DDBJ databases">
        <title>Whole genome sequencing of Hypsizygus marmoreus.</title>
        <authorList>
            <person name="Choi I.-G."/>
            <person name="Min B."/>
            <person name="Kim J.-G."/>
            <person name="Kim S."/>
            <person name="Oh Y.-L."/>
            <person name="Kong W.-S."/>
            <person name="Park H."/>
            <person name="Jeong J."/>
            <person name="Song E.-S."/>
        </authorList>
    </citation>
    <scope>NUCLEOTIDE SEQUENCE [LARGE SCALE GENOMIC DNA]</scope>
    <source>
        <strain evidence="2">51987-8</strain>
    </source>
</reference>
<name>A0A369JXV3_HYPMA</name>
<evidence type="ECO:0000313" key="2">
    <source>
        <dbReference type="EMBL" id="RDB27171.1"/>
    </source>
</evidence>
<organism evidence="2 3">
    <name type="scientific">Hypsizygus marmoreus</name>
    <name type="common">White beech mushroom</name>
    <name type="synonym">Agaricus marmoreus</name>
    <dbReference type="NCBI Taxonomy" id="39966"/>
    <lineage>
        <taxon>Eukaryota</taxon>
        <taxon>Fungi</taxon>
        <taxon>Dikarya</taxon>
        <taxon>Basidiomycota</taxon>
        <taxon>Agaricomycotina</taxon>
        <taxon>Agaricomycetes</taxon>
        <taxon>Agaricomycetidae</taxon>
        <taxon>Agaricales</taxon>
        <taxon>Tricholomatineae</taxon>
        <taxon>Lyophyllaceae</taxon>
        <taxon>Hypsizygus</taxon>
    </lineage>
</organism>
<feature type="domain" description="Cupin type-2" evidence="1">
    <location>
        <begin position="37"/>
        <end position="103"/>
    </location>
</feature>
<keyword evidence="3" id="KW-1185">Reference proteome</keyword>
<accession>A0A369JXV3</accession>
<proteinExistence type="predicted"/>
<dbReference type="Pfam" id="PF07883">
    <property type="entry name" value="Cupin_2"/>
    <property type="match status" value="1"/>
</dbReference>
<dbReference type="InterPro" id="IPR014710">
    <property type="entry name" value="RmlC-like_jellyroll"/>
</dbReference>
<dbReference type="Gene3D" id="2.60.120.10">
    <property type="entry name" value="Jelly Rolls"/>
    <property type="match status" value="1"/>
</dbReference>
<dbReference type="InterPro" id="IPR013096">
    <property type="entry name" value="Cupin_2"/>
</dbReference>
<dbReference type="InterPro" id="IPR011051">
    <property type="entry name" value="RmlC_Cupin_sf"/>
</dbReference>
<sequence length="126" mass="14034">MPTGVIDLTHALSQFTDHWSPRRIATLNDYEIKVVKVQNSFVWHKHDDTDELFLVLSGTLTIQFRPGDREDVVLEPNQLFVIPKGVEHCPMTKNGEEASVLLIEPKGVVNTGDAAPSELTNSVVDI</sequence>
<evidence type="ECO:0000313" key="3">
    <source>
        <dbReference type="Proteomes" id="UP000076154"/>
    </source>
</evidence>
<dbReference type="AlphaFoldDB" id="A0A369JXV3"/>
<dbReference type="PANTHER" id="PTHR36114:SF1">
    <property type="entry name" value="16.7 KDA PROTEIN IN WHIE LOCUS"/>
    <property type="match status" value="1"/>
</dbReference>
<dbReference type="PANTHER" id="PTHR36114">
    <property type="entry name" value="16.7 KDA PROTEIN IN WHIE LOCUS"/>
    <property type="match status" value="1"/>
</dbReference>
<evidence type="ECO:0000259" key="1">
    <source>
        <dbReference type="Pfam" id="PF07883"/>
    </source>
</evidence>
<gene>
    <name evidence="2" type="primary">ydbB</name>
    <name evidence="2" type="ORF">Hypma_004587</name>
</gene>
<dbReference type="Proteomes" id="UP000076154">
    <property type="component" value="Unassembled WGS sequence"/>
</dbReference>
<dbReference type="CDD" id="cd02226">
    <property type="entry name" value="cupin_YdbB-like"/>
    <property type="match status" value="1"/>
</dbReference>
<dbReference type="STRING" id="39966.A0A369JXV3"/>
<dbReference type="EMBL" id="LUEZ02000018">
    <property type="protein sequence ID" value="RDB27171.1"/>
    <property type="molecule type" value="Genomic_DNA"/>
</dbReference>
<protein>
    <submittedName>
        <fullName evidence="2">Uncharacterized protein YdbB</fullName>
    </submittedName>
</protein>
<dbReference type="InterPro" id="IPR052044">
    <property type="entry name" value="PKS_Associated_Protein"/>
</dbReference>
<dbReference type="OrthoDB" id="204928at2759"/>
<dbReference type="InParanoid" id="A0A369JXV3"/>
<comment type="caution">
    <text evidence="2">The sequence shown here is derived from an EMBL/GenBank/DDBJ whole genome shotgun (WGS) entry which is preliminary data.</text>
</comment>